<dbReference type="GO" id="GO:0033290">
    <property type="term" value="C:eukaryotic 48S preinitiation complex"/>
    <property type="evidence" value="ECO:0007669"/>
    <property type="project" value="EnsemblFungi"/>
</dbReference>
<evidence type="ECO:0000256" key="5">
    <source>
        <dbReference type="ARBA" id="ARBA00022801"/>
    </source>
</evidence>
<dbReference type="CDD" id="cd03688">
    <property type="entry name" value="eIF2_gamma_II"/>
    <property type="match status" value="1"/>
</dbReference>
<keyword evidence="5" id="KW-0378">Hydrolase</keyword>
<name>J9DLJ3_EDHAE</name>
<evidence type="ECO:0000256" key="7">
    <source>
        <dbReference type="ARBA" id="ARBA00023134"/>
    </source>
</evidence>
<dbReference type="InterPro" id="IPR027417">
    <property type="entry name" value="P-loop_NTPase"/>
</dbReference>
<evidence type="ECO:0000256" key="4">
    <source>
        <dbReference type="ARBA" id="ARBA00022741"/>
    </source>
</evidence>
<dbReference type="InterPro" id="IPR044128">
    <property type="entry name" value="eIF2g_GTP-bd"/>
</dbReference>
<evidence type="ECO:0000256" key="6">
    <source>
        <dbReference type="ARBA" id="ARBA00022917"/>
    </source>
</evidence>
<dbReference type="GO" id="GO:0005829">
    <property type="term" value="C:cytosol"/>
    <property type="evidence" value="ECO:0007669"/>
    <property type="project" value="TreeGrafter"/>
</dbReference>
<dbReference type="VEuPathDB" id="MicrosporidiaDB:EDEG_02225"/>
<proteinExistence type="inferred from homology"/>
<keyword evidence="4" id="KW-0547">Nucleotide-binding</keyword>
<dbReference type="PANTHER" id="PTHR42854:SF3">
    <property type="entry name" value="EUKARYOTIC TRANSLATION INITIATION FACTOR 2 SUBUNIT 3-RELATED"/>
    <property type="match status" value="1"/>
</dbReference>
<dbReference type="SUPFAM" id="SSF50447">
    <property type="entry name" value="Translation proteins"/>
    <property type="match status" value="1"/>
</dbReference>
<dbReference type="PROSITE" id="PS51722">
    <property type="entry name" value="G_TR_2"/>
    <property type="match status" value="1"/>
</dbReference>
<accession>J9DLJ3</accession>
<comment type="catalytic activity">
    <reaction evidence="8">
        <text>GTP + H2O = GDP + phosphate + H(+)</text>
        <dbReference type="Rhea" id="RHEA:19669"/>
        <dbReference type="ChEBI" id="CHEBI:15377"/>
        <dbReference type="ChEBI" id="CHEBI:15378"/>
        <dbReference type="ChEBI" id="CHEBI:37565"/>
        <dbReference type="ChEBI" id="CHEBI:43474"/>
        <dbReference type="ChEBI" id="CHEBI:58189"/>
        <dbReference type="EC" id="3.6.5.3"/>
    </reaction>
</comment>
<protein>
    <recommendedName>
        <fullName evidence="9">Eukaryotic translation initiation factor 2 subunit gamma</fullName>
        <ecNumber evidence="2">3.6.5.3</ecNumber>
    </recommendedName>
</protein>
<gene>
    <name evidence="13" type="ORF">EDEG_02225</name>
</gene>
<dbReference type="InterPro" id="IPR009000">
    <property type="entry name" value="Transl_B-barrel_sf"/>
</dbReference>
<reference evidence="14" key="2">
    <citation type="submission" date="2015-07" db="EMBL/GenBank/DDBJ databases">
        <title>Contrasting host-pathogen interactions and genome evolution in two generalist and specialist microsporidian pathogens of mosquitoes.</title>
        <authorList>
            <consortium name="The Broad Institute Genomics Platform"/>
            <consortium name="The Broad Institute Genome Sequencing Center for Infectious Disease"/>
            <person name="Cuomo C.A."/>
            <person name="Sanscrainte N.D."/>
            <person name="Goldberg J.M."/>
            <person name="Heiman D."/>
            <person name="Young S."/>
            <person name="Zeng Q."/>
            <person name="Becnel J.J."/>
            <person name="Birren B.W."/>
        </authorList>
    </citation>
    <scope>NUCLEOTIDE SEQUENCE [LARGE SCALE GENOMIC DNA]</scope>
    <source>
        <strain evidence="14">USNM 41457</strain>
    </source>
</reference>
<dbReference type="GO" id="GO:0003743">
    <property type="term" value="F:translation initiation factor activity"/>
    <property type="evidence" value="ECO:0007669"/>
    <property type="project" value="UniProtKB-KW"/>
</dbReference>
<dbReference type="STRING" id="1003232.J9DLJ3"/>
<feature type="signal peptide" evidence="11">
    <location>
        <begin position="1"/>
        <end position="23"/>
    </location>
</feature>
<dbReference type="GO" id="GO:0005840">
    <property type="term" value="C:ribosome"/>
    <property type="evidence" value="ECO:0007669"/>
    <property type="project" value="EnsemblFungi"/>
</dbReference>
<evidence type="ECO:0000313" key="14">
    <source>
        <dbReference type="Proteomes" id="UP000003163"/>
    </source>
</evidence>
<feature type="compositionally biased region" description="Basic and acidic residues" evidence="10">
    <location>
        <begin position="374"/>
        <end position="383"/>
    </location>
</feature>
<dbReference type="OMA" id="KEDNPVC"/>
<dbReference type="AlphaFoldDB" id="J9DLJ3"/>
<organism evidence="13 14">
    <name type="scientific">Edhazardia aedis (strain USNM 41457)</name>
    <name type="common">Microsporidian parasite</name>
    <dbReference type="NCBI Taxonomy" id="1003232"/>
    <lineage>
        <taxon>Eukaryota</taxon>
        <taxon>Fungi</taxon>
        <taxon>Fungi incertae sedis</taxon>
        <taxon>Microsporidia</taxon>
        <taxon>Edhazardia</taxon>
    </lineage>
</organism>
<dbReference type="Gene3D" id="2.40.30.10">
    <property type="entry name" value="Translation factors"/>
    <property type="match status" value="2"/>
</dbReference>
<keyword evidence="7" id="KW-0342">GTP-binding</keyword>
<evidence type="ECO:0000256" key="1">
    <source>
        <dbReference type="ARBA" id="ARBA00007249"/>
    </source>
</evidence>
<dbReference type="PRINTS" id="PR00315">
    <property type="entry name" value="ELONGATNFCT"/>
</dbReference>
<dbReference type="FunCoup" id="J9DLJ3">
    <property type="interactions" value="215"/>
</dbReference>
<dbReference type="InterPro" id="IPR050543">
    <property type="entry name" value="eIF2G"/>
</dbReference>
<dbReference type="EMBL" id="AFBI03000037">
    <property type="protein sequence ID" value="EJW03460.1"/>
    <property type="molecule type" value="Genomic_DNA"/>
</dbReference>
<dbReference type="OrthoDB" id="1045173at2759"/>
<dbReference type="Proteomes" id="UP000003163">
    <property type="component" value="Unassembled WGS sequence"/>
</dbReference>
<dbReference type="InterPro" id="IPR015256">
    <property type="entry name" value="eIF2g_C"/>
</dbReference>
<dbReference type="EC" id="3.6.5.3" evidence="2"/>
<evidence type="ECO:0000259" key="12">
    <source>
        <dbReference type="PROSITE" id="PS51722"/>
    </source>
</evidence>
<dbReference type="CDD" id="cd01888">
    <property type="entry name" value="eIF2_gamma"/>
    <property type="match status" value="1"/>
</dbReference>
<dbReference type="HOGENOM" id="CLU_400094_0_0_1"/>
<dbReference type="GO" id="GO:0005850">
    <property type="term" value="C:eukaryotic translation initiation factor 2 complex"/>
    <property type="evidence" value="ECO:0007669"/>
    <property type="project" value="EnsemblFungi"/>
</dbReference>
<evidence type="ECO:0000256" key="3">
    <source>
        <dbReference type="ARBA" id="ARBA00022540"/>
    </source>
</evidence>
<evidence type="ECO:0000313" key="13">
    <source>
        <dbReference type="EMBL" id="EJW03460.1"/>
    </source>
</evidence>
<dbReference type="Gene3D" id="3.40.50.300">
    <property type="entry name" value="P-loop containing nucleotide triphosphate hydrolases"/>
    <property type="match status" value="1"/>
</dbReference>
<dbReference type="GO" id="GO:1990856">
    <property type="term" value="F:methionyl-initiator methionine tRNA binding"/>
    <property type="evidence" value="ECO:0007669"/>
    <property type="project" value="EnsemblFungi"/>
</dbReference>
<evidence type="ECO:0000256" key="10">
    <source>
        <dbReference type="SAM" id="MobiDB-lite"/>
    </source>
</evidence>
<feature type="compositionally biased region" description="Low complexity" evidence="10">
    <location>
        <begin position="403"/>
        <end position="416"/>
    </location>
</feature>
<keyword evidence="6" id="KW-0648">Protein biosynthesis</keyword>
<keyword evidence="3" id="KW-0396">Initiation factor</keyword>
<dbReference type="InParanoid" id="J9DLJ3"/>
<feature type="chain" id="PRO_5003821711" description="Eukaryotic translation initiation factor 2 subunit gamma" evidence="11">
    <location>
        <begin position="24"/>
        <end position="688"/>
    </location>
</feature>
<dbReference type="GO" id="GO:0016282">
    <property type="term" value="C:eukaryotic 43S preinitiation complex"/>
    <property type="evidence" value="ECO:0007669"/>
    <property type="project" value="EnsemblFungi"/>
</dbReference>
<dbReference type="CDD" id="cd15490">
    <property type="entry name" value="eIF2_gamma_III"/>
    <property type="match status" value="1"/>
</dbReference>
<feature type="domain" description="Tr-type G" evidence="12">
    <location>
        <begin position="137"/>
        <end position="344"/>
    </location>
</feature>
<dbReference type="Pfam" id="PF09173">
    <property type="entry name" value="eIF2_C"/>
    <property type="match status" value="1"/>
</dbReference>
<comment type="caution">
    <text evidence="13">The sequence shown here is derived from an EMBL/GenBank/DDBJ whole genome shotgun (WGS) entry which is preliminary data.</text>
</comment>
<comment type="similarity">
    <text evidence="1">Belongs to the TRAFAC class translation factor GTPase superfamily. Classic translation factor GTPase family. EF-Tu/EF-1A subfamily.</text>
</comment>
<dbReference type="InterPro" id="IPR044127">
    <property type="entry name" value="eIF2g_dom_2"/>
</dbReference>
<dbReference type="InterPro" id="IPR000795">
    <property type="entry name" value="T_Tr_GTP-bd_dom"/>
</dbReference>
<evidence type="ECO:0000256" key="2">
    <source>
        <dbReference type="ARBA" id="ARBA00011986"/>
    </source>
</evidence>
<dbReference type="FunFam" id="2.40.30.10:FF:000009">
    <property type="entry name" value="Eukaryotic translation initiation factor 2 subunit gamma"/>
    <property type="match status" value="1"/>
</dbReference>
<dbReference type="SUPFAM" id="SSF52540">
    <property type="entry name" value="P-loop containing nucleoside triphosphate hydrolases"/>
    <property type="match status" value="1"/>
</dbReference>
<keyword evidence="11" id="KW-0732">Signal</keyword>
<dbReference type="GO" id="GO:0001731">
    <property type="term" value="P:formation of translation preinitiation complex"/>
    <property type="evidence" value="ECO:0007669"/>
    <property type="project" value="EnsemblFungi"/>
</dbReference>
<feature type="compositionally biased region" description="Basic residues" evidence="10">
    <location>
        <begin position="384"/>
        <end position="394"/>
    </location>
</feature>
<keyword evidence="14" id="KW-1185">Reference proteome</keyword>
<dbReference type="GO" id="GO:0005525">
    <property type="term" value="F:GTP binding"/>
    <property type="evidence" value="ECO:0007669"/>
    <property type="project" value="UniProtKB-KW"/>
</dbReference>
<evidence type="ECO:0000256" key="9">
    <source>
        <dbReference type="ARBA" id="ARBA00074422"/>
    </source>
</evidence>
<dbReference type="GO" id="GO:0003924">
    <property type="term" value="F:GTPase activity"/>
    <property type="evidence" value="ECO:0007669"/>
    <property type="project" value="InterPro"/>
</dbReference>
<dbReference type="SUPFAM" id="SSF50465">
    <property type="entry name" value="EF-Tu/eEF-1alpha/eIF2-gamma C-terminal domain"/>
    <property type="match status" value="1"/>
</dbReference>
<dbReference type="Pfam" id="PF00009">
    <property type="entry name" value="GTP_EFTU"/>
    <property type="match status" value="1"/>
</dbReference>
<sequence length="688" mass="77680">MLIILIILIILRIIVILINNNNSSNTFANNSSNTYNNNSSNTYGNNSSNTYNNNSSNIYNNNTCNTYNNNNNNNTCNTYNNNTCNTYNKNNNTCNTYNKNNNTCNTIRLIFFFLGNSYTFYPCLILRMKYLDVIMNQATINLGMIGHVAHGKTVLVNRLTSIDTSRFKDEKERRITMKLGYANCKIYECASCKRPNKYKSFGSHIMKSVLKCMNEGCQDYLYLKKHVSFIDCPGHEVLMTTMLTGTAIMDGAVLLVAADQHCPQPQTLEHLFAVEVMGLEHIIIVQNKLDLVPKEKAIEHKEQIDEFLSGMKIKDCPVVPASAQLTVNIDAVLDFIVNYIPEPARYQKLEKYIDFKPMSHEDYRRYDEQHIDLKKSAIKEKTKSQRKREKRKSKKEKERNNSDNDTNDNTIHSNSDVESQSTEDIKKFNLVNTKNTQDLTGSAISTTLLTQKFEKMALLTQPRNKEDYPSMVIIRSFSINKPGTKPENWQGGVIGGTLTQGILKLGDIIEIRPGKVYKRSDGKSICRPFLSTVLSLKTEQNFLNFGITGGLIGVGTNLDPHVARGDKLVGQIMGIKGYLPKIYCELDIQYTLFKKIAIAEKNISTSVDDIEEDESLTLSIGSMTTGCTVSDVFDSNEIRCVLVEPVCCEIGVKIALSRRFGEHWRLIGCGKVIDGNTIDPVYDDDDLK</sequence>
<reference evidence="13 14" key="1">
    <citation type="submission" date="2011-08" db="EMBL/GenBank/DDBJ databases">
        <authorList>
            <person name="Liu Z.J."/>
            <person name="Shi F.L."/>
            <person name="Lu J.Q."/>
            <person name="Li M."/>
            <person name="Wang Z.L."/>
        </authorList>
    </citation>
    <scope>NUCLEOTIDE SEQUENCE [LARGE SCALE GENOMIC DNA]</scope>
    <source>
        <strain evidence="13 14">USNM 41457</strain>
    </source>
</reference>
<evidence type="ECO:0000256" key="11">
    <source>
        <dbReference type="SAM" id="SignalP"/>
    </source>
</evidence>
<dbReference type="PANTHER" id="PTHR42854">
    <property type="entry name" value="EUKARYOTIC TRANSLATION INITIATION FACTOR 2 SUBUNIT 3 FAMILY MEMBER"/>
    <property type="match status" value="1"/>
</dbReference>
<dbReference type="InterPro" id="IPR009001">
    <property type="entry name" value="Transl_elong_EF1A/Init_IF2_C"/>
</dbReference>
<evidence type="ECO:0000256" key="8">
    <source>
        <dbReference type="ARBA" id="ARBA00048107"/>
    </source>
</evidence>
<dbReference type="GO" id="GO:0045903">
    <property type="term" value="P:positive regulation of translational fidelity"/>
    <property type="evidence" value="ECO:0007669"/>
    <property type="project" value="EnsemblFungi"/>
</dbReference>
<dbReference type="FunFam" id="3.40.50.300:FF:000065">
    <property type="entry name" value="Eukaryotic translation initiation factor 2 subunit gamma"/>
    <property type="match status" value="1"/>
</dbReference>
<dbReference type="GO" id="GO:0043614">
    <property type="term" value="C:multi-eIF complex"/>
    <property type="evidence" value="ECO:0007669"/>
    <property type="project" value="EnsemblFungi"/>
</dbReference>
<feature type="region of interest" description="Disordered" evidence="10">
    <location>
        <begin position="374"/>
        <end position="422"/>
    </location>
</feature>
<dbReference type="GO" id="GO:0031369">
    <property type="term" value="F:translation initiation factor binding"/>
    <property type="evidence" value="ECO:0007669"/>
    <property type="project" value="EnsemblFungi"/>
</dbReference>